<evidence type="ECO:0000313" key="7">
    <source>
        <dbReference type="Proteomes" id="UP001285636"/>
    </source>
</evidence>
<evidence type="ECO:0000313" key="6">
    <source>
        <dbReference type="EMBL" id="MDV2884874.1"/>
    </source>
</evidence>
<feature type="domain" description="HTH lacI-type" evidence="5">
    <location>
        <begin position="2"/>
        <end position="56"/>
    </location>
</feature>
<evidence type="ECO:0000256" key="4">
    <source>
        <dbReference type="ARBA" id="ARBA00023163"/>
    </source>
</evidence>
<evidence type="ECO:0000256" key="2">
    <source>
        <dbReference type="ARBA" id="ARBA00023015"/>
    </source>
</evidence>
<dbReference type="SUPFAM" id="SSF47413">
    <property type="entry name" value="lambda repressor-like DNA-binding domains"/>
    <property type="match status" value="1"/>
</dbReference>
<dbReference type="InterPro" id="IPR000843">
    <property type="entry name" value="HTH_LacI"/>
</dbReference>
<dbReference type="Gene3D" id="3.40.50.2300">
    <property type="match status" value="2"/>
</dbReference>
<dbReference type="SMART" id="SM00354">
    <property type="entry name" value="HTH_LACI"/>
    <property type="match status" value="1"/>
</dbReference>
<dbReference type="Pfam" id="PF00356">
    <property type="entry name" value="LacI"/>
    <property type="match status" value="1"/>
</dbReference>
<dbReference type="GO" id="GO:0000976">
    <property type="term" value="F:transcription cis-regulatory region binding"/>
    <property type="evidence" value="ECO:0007669"/>
    <property type="project" value="TreeGrafter"/>
</dbReference>
<dbReference type="CDD" id="cd06267">
    <property type="entry name" value="PBP1_LacI_sugar_binding-like"/>
    <property type="match status" value="1"/>
</dbReference>
<dbReference type="SUPFAM" id="SSF53822">
    <property type="entry name" value="Periplasmic binding protein-like I"/>
    <property type="match status" value="1"/>
</dbReference>
<dbReference type="InterPro" id="IPR028082">
    <property type="entry name" value="Peripla_BP_I"/>
</dbReference>
<evidence type="ECO:0000259" key="5">
    <source>
        <dbReference type="PROSITE" id="PS50932"/>
    </source>
</evidence>
<dbReference type="AlphaFoldDB" id="A0AAJ2KUD2"/>
<dbReference type="PANTHER" id="PTHR30146">
    <property type="entry name" value="LACI-RELATED TRANSCRIPTIONAL REPRESSOR"/>
    <property type="match status" value="1"/>
</dbReference>
<name>A0AAJ2KUD2_ALKPS</name>
<keyword evidence="2" id="KW-0805">Transcription regulation</keyword>
<evidence type="ECO:0000256" key="1">
    <source>
        <dbReference type="ARBA" id="ARBA00022491"/>
    </source>
</evidence>
<dbReference type="Gene3D" id="1.10.260.40">
    <property type="entry name" value="lambda repressor-like DNA-binding domains"/>
    <property type="match status" value="1"/>
</dbReference>
<dbReference type="EMBL" id="JAWJAY010000001">
    <property type="protein sequence ID" value="MDV2884874.1"/>
    <property type="molecule type" value="Genomic_DNA"/>
</dbReference>
<keyword evidence="3 6" id="KW-0238">DNA-binding</keyword>
<dbReference type="InterPro" id="IPR046335">
    <property type="entry name" value="LacI/GalR-like_sensor"/>
</dbReference>
<dbReference type="InterPro" id="IPR010982">
    <property type="entry name" value="Lambda_DNA-bd_dom_sf"/>
</dbReference>
<gene>
    <name evidence="6" type="ORF">RYX45_06765</name>
</gene>
<dbReference type="Pfam" id="PF13377">
    <property type="entry name" value="Peripla_BP_3"/>
    <property type="match status" value="1"/>
</dbReference>
<dbReference type="GO" id="GO:0003700">
    <property type="term" value="F:DNA-binding transcription factor activity"/>
    <property type="evidence" value="ECO:0007669"/>
    <property type="project" value="TreeGrafter"/>
</dbReference>
<sequence>MATIYDIAKKTGYSISTVSKVLNNYSDVGEKAKRIINEAVEELGYYPSSSARTLSTKKSWTIGVVFVEDSGIGIEHPFFNAVIESFKKAAEKEGYDLLFASNKIGTEQKSYLDHFLYRGVDGVVVVCSTMDSPDLDILMESDLPSVVIDLDTRGASVVFSDNIHGSELAVDHLYKLGHRKIAHIAGHKSLYVGVHRLKGYIQAMNKHNLNIPDEYIADGGYFTFESGKKAMEDLLKLEDRPTAVYAAGDLMALGAITAIQEQGLSVPNDISVIGFDDIQIARYMTPGLTTIKQDTFLIGKTAAGLLLEQINDKKKHYMSIKIPVTLIERNSCRPIF</sequence>
<evidence type="ECO:0000256" key="3">
    <source>
        <dbReference type="ARBA" id="ARBA00023125"/>
    </source>
</evidence>
<accession>A0AAJ2KUD2</accession>
<reference evidence="6" key="1">
    <citation type="submission" date="2023-10" db="EMBL/GenBank/DDBJ databases">
        <title>Screening of Alkalihalophilus pseudofirmusBZ-TG-HK211 and Its Alleviation of Salt Stress on Rapeseed Growth.</title>
        <authorList>
            <person name="Zhao B."/>
            <person name="Guo T."/>
        </authorList>
    </citation>
    <scope>NUCLEOTIDE SEQUENCE</scope>
    <source>
        <strain evidence="6">BZ-TG-HK211</strain>
    </source>
</reference>
<dbReference type="PROSITE" id="PS50932">
    <property type="entry name" value="HTH_LACI_2"/>
    <property type="match status" value="1"/>
</dbReference>
<protein>
    <submittedName>
        <fullName evidence="6">LacI family DNA-binding transcriptional regulator</fullName>
    </submittedName>
</protein>
<dbReference type="CDD" id="cd01392">
    <property type="entry name" value="HTH_LacI"/>
    <property type="match status" value="1"/>
</dbReference>
<comment type="caution">
    <text evidence="6">The sequence shown here is derived from an EMBL/GenBank/DDBJ whole genome shotgun (WGS) entry which is preliminary data.</text>
</comment>
<keyword evidence="4" id="KW-0804">Transcription</keyword>
<dbReference type="PANTHER" id="PTHR30146:SF148">
    <property type="entry name" value="HTH-TYPE TRANSCRIPTIONAL REPRESSOR PURR-RELATED"/>
    <property type="match status" value="1"/>
</dbReference>
<keyword evidence="1" id="KW-0678">Repressor</keyword>
<dbReference type="RefSeq" id="WP_323466316.1">
    <property type="nucleotide sequence ID" value="NZ_CP144224.1"/>
</dbReference>
<dbReference type="Proteomes" id="UP001285636">
    <property type="component" value="Unassembled WGS sequence"/>
</dbReference>
<proteinExistence type="predicted"/>
<organism evidence="6 7">
    <name type="scientific">Alkalihalophilus pseudofirmus</name>
    <name type="common">Bacillus pseudofirmus</name>
    <dbReference type="NCBI Taxonomy" id="79885"/>
    <lineage>
        <taxon>Bacteria</taxon>
        <taxon>Bacillati</taxon>
        <taxon>Bacillota</taxon>
        <taxon>Bacilli</taxon>
        <taxon>Bacillales</taxon>
        <taxon>Bacillaceae</taxon>
        <taxon>Alkalihalophilus</taxon>
    </lineage>
</organism>